<dbReference type="InterPro" id="IPR011066">
    <property type="entry name" value="MscS_channel_C_sf"/>
</dbReference>
<evidence type="ECO:0000256" key="7">
    <source>
        <dbReference type="SAM" id="MobiDB-lite"/>
    </source>
</evidence>
<feature type="transmembrane region" description="Helical" evidence="8">
    <location>
        <begin position="356"/>
        <end position="384"/>
    </location>
</feature>
<feature type="transmembrane region" description="Helical" evidence="8">
    <location>
        <begin position="12"/>
        <end position="35"/>
    </location>
</feature>
<evidence type="ECO:0000256" key="1">
    <source>
        <dbReference type="ARBA" id="ARBA00004651"/>
    </source>
</evidence>
<evidence type="ECO:0000313" key="12">
    <source>
        <dbReference type="Proteomes" id="UP001151081"/>
    </source>
</evidence>
<evidence type="ECO:0000256" key="8">
    <source>
        <dbReference type="SAM" id="Phobius"/>
    </source>
</evidence>
<keyword evidence="3" id="KW-1003">Cell membrane</keyword>
<protein>
    <submittedName>
        <fullName evidence="11">Mechanosensitive ion channel family protein</fullName>
    </submittedName>
</protein>
<feature type="transmembrane region" description="Helical" evidence="8">
    <location>
        <begin position="166"/>
        <end position="185"/>
    </location>
</feature>
<feature type="compositionally biased region" description="Pro residues" evidence="7">
    <location>
        <begin position="555"/>
        <end position="566"/>
    </location>
</feature>
<proteinExistence type="inferred from homology"/>
<feature type="transmembrane region" description="Helical" evidence="8">
    <location>
        <begin position="197"/>
        <end position="220"/>
    </location>
</feature>
<dbReference type="Proteomes" id="UP001151081">
    <property type="component" value="Unassembled WGS sequence"/>
</dbReference>
<keyword evidence="4 8" id="KW-0812">Transmembrane</keyword>
<dbReference type="PANTHER" id="PTHR30460">
    <property type="entry name" value="MODERATE CONDUCTANCE MECHANOSENSITIVE CHANNEL YBIO"/>
    <property type="match status" value="1"/>
</dbReference>
<accession>A0A9X4B0E3</accession>
<dbReference type="EMBL" id="JAGTJJ010000093">
    <property type="protein sequence ID" value="MDC3989062.1"/>
    <property type="molecule type" value="Genomic_DNA"/>
</dbReference>
<dbReference type="AlphaFoldDB" id="A0A9X4B0E3"/>
<keyword evidence="5 8" id="KW-1133">Transmembrane helix</keyword>
<name>A0A9X4B0E3_9BACT</name>
<dbReference type="InterPro" id="IPR011014">
    <property type="entry name" value="MscS_channel_TM-2"/>
</dbReference>
<evidence type="ECO:0000256" key="6">
    <source>
        <dbReference type="ARBA" id="ARBA00023136"/>
    </source>
</evidence>
<dbReference type="InterPro" id="IPR006685">
    <property type="entry name" value="MscS_channel_2nd"/>
</dbReference>
<dbReference type="SUPFAM" id="SSF82689">
    <property type="entry name" value="Mechanosensitive channel protein MscS (YggB), C-terminal domain"/>
    <property type="match status" value="1"/>
</dbReference>
<dbReference type="Gene3D" id="1.10.287.1260">
    <property type="match status" value="1"/>
</dbReference>
<dbReference type="InterPro" id="IPR023408">
    <property type="entry name" value="MscS_beta-dom_sf"/>
</dbReference>
<dbReference type="GO" id="GO:0008381">
    <property type="term" value="F:mechanosensitive monoatomic ion channel activity"/>
    <property type="evidence" value="ECO:0007669"/>
    <property type="project" value="InterPro"/>
</dbReference>
<dbReference type="InterPro" id="IPR045276">
    <property type="entry name" value="YbiO_bact"/>
</dbReference>
<dbReference type="Pfam" id="PF00924">
    <property type="entry name" value="MS_channel_2nd"/>
    <property type="match status" value="1"/>
</dbReference>
<evidence type="ECO:0000313" key="11">
    <source>
        <dbReference type="EMBL" id="MDC3989062.1"/>
    </source>
</evidence>
<dbReference type="PANTHER" id="PTHR30460:SF0">
    <property type="entry name" value="MODERATE CONDUCTANCE MECHANOSENSITIVE CHANNEL YBIO"/>
    <property type="match status" value="1"/>
</dbReference>
<dbReference type="Pfam" id="PF21088">
    <property type="entry name" value="MS_channel_1st"/>
    <property type="match status" value="1"/>
</dbReference>
<dbReference type="InterPro" id="IPR049142">
    <property type="entry name" value="MS_channel_1st"/>
</dbReference>
<dbReference type="SUPFAM" id="SSF82861">
    <property type="entry name" value="Mechanosensitive channel protein MscS (YggB), transmembrane region"/>
    <property type="match status" value="1"/>
</dbReference>
<comment type="caution">
    <text evidence="11">The sequence shown here is derived from an EMBL/GenBank/DDBJ whole genome shotgun (WGS) entry which is preliminary data.</text>
</comment>
<dbReference type="RefSeq" id="WP_272428606.1">
    <property type="nucleotide sequence ID" value="NZ_JAGTJJ010000093.1"/>
</dbReference>
<reference evidence="11 12" key="1">
    <citation type="submission" date="2021-04" db="EMBL/GenBank/DDBJ databases">
        <title>Genome analysis of Polyangium sp.</title>
        <authorList>
            <person name="Li Y."/>
            <person name="Wang J."/>
        </authorList>
    </citation>
    <scope>NUCLEOTIDE SEQUENCE [LARGE SCALE GENOMIC DNA]</scope>
    <source>
        <strain evidence="11 12">SDU14</strain>
    </source>
</reference>
<evidence type="ECO:0000256" key="3">
    <source>
        <dbReference type="ARBA" id="ARBA00022475"/>
    </source>
</evidence>
<feature type="transmembrane region" description="Helical" evidence="8">
    <location>
        <begin position="120"/>
        <end position="145"/>
    </location>
</feature>
<comment type="subcellular location">
    <subcellularLocation>
        <location evidence="1">Cell membrane</location>
        <topology evidence="1">Multi-pass membrane protein</topology>
    </subcellularLocation>
</comment>
<evidence type="ECO:0000259" key="9">
    <source>
        <dbReference type="Pfam" id="PF00924"/>
    </source>
</evidence>
<sequence length="566" mass="60762">MTLPNLDLLVHNLVALCIVIVVLMLLSQLIVTAILRLSSVLLSASVLGDKETVKDVGAEFRRRVRRSAVVGVALLGLLSLAAMGFLSLRGLRALDLALAFVARLREDASGPFKTRLLSSVGIILGALVVDAVARAIVAALGKGLANWKVDEKRRESLAEALIRLRTALRTVILGGTAVLVAGELAPDVQRGVLLGAYILGAFYVSRFVANAAHVLVDVLFDRSTRLTRLESPLKYLGSLTHLAPITKRVIDYFVYLSAATWVADAFTPDTWLAQGGRIGIRILAIFYASRVLVELCVLFVQEIFLGNVDKDGEKENLQQRRTLVPVAVGFLRYGIYFSALVMVLREASIDPTPLLAGAGVIGVAIGLGAQAFVGDIVAGFFILFENLLLVGDLVEVSGVRGKVEEIGVRITKIRDDSGVLHAIPNGEVRKVANHSKAYVNAIVDVHVPYEEDLTRVRSLLASVAEKALSGQAGANGPVEVKVQELNEGSVLLRVIARVPPGQDEDLGDLLRERIVDELREAKIGAPRPRRAVLIESKIRVGAPPPPEPVEEDSGPPQPFSPPAADA</sequence>
<keyword evidence="6 8" id="KW-0472">Membrane</keyword>
<evidence type="ECO:0000256" key="2">
    <source>
        <dbReference type="ARBA" id="ARBA00008017"/>
    </source>
</evidence>
<gene>
    <name evidence="11" type="ORF">KEG57_51830</name>
</gene>
<evidence type="ECO:0000256" key="4">
    <source>
        <dbReference type="ARBA" id="ARBA00022692"/>
    </source>
</evidence>
<evidence type="ECO:0000256" key="5">
    <source>
        <dbReference type="ARBA" id="ARBA00022989"/>
    </source>
</evidence>
<feature type="transmembrane region" description="Helical" evidence="8">
    <location>
        <begin position="322"/>
        <end position="344"/>
    </location>
</feature>
<dbReference type="InterPro" id="IPR010920">
    <property type="entry name" value="LSM_dom_sf"/>
</dbReference>
<dbReference type="GO" id="GO:0005886">
    <property type="term" value="C:plasma membrane"/>
    <property type="evidence" value="ECO:0007669"/>
    <property type="project" value="UniProtKB-SubCell"/>
</dbReference>
<evidence type="ECO:0000259" key="10">
    <source>
        <dbReference type="Pfam" id="PF21088"/>
    </source>
</evidence>
<dbReference type="Gene3D" id="3.30.70.100">
    <property type="match status" value="1"/>
</dbReference>
<feature type="region of interest" description="Disordered" evidence="7">
    <location>
        <begin position="536"/>
        <end position="566"/>
    </location>
</feature>
<feature type="domain" description="Mechanosensitive ion channel transmembrane helices 2/3" evidence="10">
    <location>
        <begin position="330"/>
        <end position="370"/>
    </location>
</feature>
<organism evidence="11 12">
    <name type="scientific">Polyangium jinanense</name>
    <dbReference type="NCBI Taxonomy" id="2829994"/>
    <lineage>
        <taxon>Bacteria</taxon>
        <taxon>Pseudomonadati</taxon>
        <taxon>Myxococcota</taxon>
        <taxon>Polyangia</taxon>
        <taxon>Polyangiales</taxon>
        <taxon>Polyangiaceae</taxon>
        <taxon>Polyangium</taxon>
    </lineage>
</organism>
<feature type="transmembrane region" description="Helical" evidence="8">
    <location>
        <begin position="278"/>
        <end position="301"/>
    </location>
</feature>
<dbReference type="Gene3D" id="2.30.30.60">
    <property type="match status" value="1"/>
</dbReference>
<comment type="similarity">
    <text evidence="2">Belongs to the MscS (TC 1.A.23) family.</text>
</comment>
<feature type="domain" description="Mechanosensitive ion channel MscS" evidence="9">
    <location>
        <begin position="373"/>
        <end position="436"/>
    </location>
</feature>
<keyword evidence="12" id="KW-1185">Reference proteome</keyword>
<feature type="transmembrane region" description="Helical" evidence="8">
    <location>
        <begin position="68"/>
        <end position="88"/>
    </location>
</feature>
<dbReference type="SUPFAM" id="SSF50182">
    <property type="entry name" value="Sm-like ribonucleoproteins"/>
    <property type="match status" value="1"/>
</dbReference>